<reference evidence="1 2" key="1">
    <citation type="journal article" date="2019" name="Int. J. Syst. Evol. Microbiol.">
        <title>The Global Catalogue of Microorganisms (GCM) 10K type strain sequencing project: providing services to taxonomists for standard genome sequencing and annotation.</title>
        <authorList>
            <consortium name="The Broad Institute Genomics Platform"/>
            <consortium name="The Broad Institute Genome Sequencing Center for Infectious Disease"/>
            <person name="Wu L."/>
            <person name="Ma J."/>
        </authorList>
    </citation>
    <scope>NUCLEOTIDE SEQUENCE [LARGE SCALE GENOMIC DNA]</scope>
    <source>
        <strain evidence="1 2">JCM 1405</strain>
    </source>
</reference>
<gene>
    <name evidence="1" type="ORF">GCM10008905_18600</name>
</gene>
<accession>A0ABN1IZE4</accession>
<evidence type="ECO:0000313" key="1">
    <source>
        <dbReference type="EMBL" id="GAA0724545.1"/>
    </source>
</evidence>
<dbReference type="EMBL" id="BAAACF010000001">
    <property type="protein sequence ID" value="GAA0724545.1"/>
    <property type="molecule type" value="Genomic_DNA"/>
</dbReference>
<evidence type="ECO:0000313" key="2">
    <source>
        <dbReference type="Proteomes" id="UP001500339"/>
    </source>
</evidence>
<dbReference type="Proteomes" id="UP001500339">
    <property type="component" value="Unassembled WGS sequence"/>
</dbReference>
<name>A0ABN1IZE4_9CLOT</name>
<sequence>MFALILFILLGIIIFKSVDYDFQKLVIKMEQMLKKRVIVPETHSKVDKNKNGIPDPLDLVESARLEVLNKTKYVDAYYNGGYPPDTQGVCTDVIWRAFNGINVNLKDLIDEDIKKNLELYWRVQGKPEPNIDFRRVPNQDVFLKNNAESLTTEIIPGDIENLKQWQPGDIIIMYKPSEHVVIVSDKRDRNGVPYIIHNYYPHARETLYNYKNLKVDGHYRWKY</sequence>
<comment type="caution">
    <text evidence="1">The sequence shown here is derived from an EMBL/GenBank/DDBJ whole genome shotgun (WGS) entry which is preliminary data.</text>
</comment>
<dbReference type="InterPro" id="IPR009706">
    <property type="entry name" value="DUF1287"/>
</dbReference>
<proteinExistence type="predicted"/>
<dbReference type="Pfam" id="PF06940">
    <property type="entry name" value="DUF1287"/>
    <property type="match status" value="1"/>
</dbReference>
<protein>
    <recommendedName>
        <fullName evidence="3">DUF1287 domain-containing protein</fullName>
    </recommendedName>
</protein>
<keyword evidence="2" id="KW-1185">Reference proteome</keyword>
<organism evidence="1 2">
    <name type="scientific">Clostridium malenominatum</name>
    <dbReference type="NCBI Taxonomy" id="1539"/>
    <lineage>
        <taxon>Bacteria</taxon>
        <taxon>Bacillati</taxon>
        <taxon>Bacillota</taxon>
        <taxon>Clostridia</taxon>
        <taxon>Eubacteriales</taxon>
        <taxon>Clostridiaceae</taxon>
        <taxon>Clostridium</taxon>
    </lineage>
</organism>
<evidence type="ECO:0008006" key="3">
    <source>
        <dbReference type="Google" id="ProtNLM"/>
    </source>
</evidence>